<dbReference type="EMBL" id="GBRH01272841">
    <property type="protein sequence ID" value="JAD25054.1"/>
    <property type="molecule type" value="Transcribed_RNA"/>
</dbReference>
<reference evidence="1" key="2">
    <citation type="journal article" date="2015" name="Data Brief">
        <title>Shoot transcriptome of the giant reed, Arundo donax.</title>
        <authorList>
            <person name="Barrero R.A."/>
            <person name="Guerrero F.D."/>
            <person name="Moolhuijzen P."/>
            <person name="Goolsby J.A."/>
            <person name="Tidwell J."/>
            <person name="Bellgard S.E."/>
            <person name="Bellgard M.I."/>
        </authorList>
    </citation>
    <scope>NUCLEOTIDE SEQUENCE</scope>
    <source>
        <tissue evidence="1">Shoot tissue taken approximately 20 cm above the soil surface</tissue>
    </source>
</reference>
<evidence type="ECO:0000313" key="1">
    <source>
        <dbReference type="EMBL" id="JAD25054.1"/>
    </source>
</evidence>
<dbReference type="AlphaFoldDB" id="A0A0A8YFQ1"/>
<accession>A0A0A8YFQ1</accession>
<reference evidence="1" key="1">
    <citation type="submission" date="2014-09" db="EMBL/GenBank/DDBJ databases">
        <authorList>
            <person name="Magalhaes I.L.F."/>
            <person name="Oliveira U."/>
            <person name="Santos F.R."/>
            <person name="Vidigal T.H.D.A."/>
            <person name="Brescovit A.D."/>
            <person name="Santos A.J."/>
        </authorList>
    </citation>
    <scope>NUCLEOTIDE SEQUENCE</scope>
    <source>
        <tissue evidence="1">Shoot tissue taken approximately 20 cm above the soil surface</tissue>
    </source>
</reference>
<protein>
    <submittedName>
        <fullName evidence="1">Uncharacterized protein</fullName>
    </submittedName>
</protein>
<name>A0A0A8YFQ1_ARUDO</name>
<sequence length="61" mass="7288">MLSDFIQLTSRTILLLDLLKKCMFLTMQVFLFKSDTCRLDDCLKHKYNRDKQKTYEAIVLP</sequence>
<organism evidence="1">
    <name type="scientific">Arundo donax</name>
    <name type="common">Giant reed</name>
    <name type="synonym">Donax arundinaceus</name>
    <dbReference type="NCBI Taxonomy" id="35708"/>
    <lineage>
        <taxon>Eukaryota</taxon>
        <taxon>Viridiplantae</taxon>
        <taxon>Streptophyta</taxon>
        <taxon>Embryophyta</taxon>
        <taxon>Tracheophyta</taxon>
        <taxon>Spermatophyta</taxon>
        <taxon>Magnoliopsida</taxon>
        <taxon>Liliopsida</taxon>
        <taxon>Poales</taxon>
        <taxon>Poaceae</taxon>
        <taxon>PACMAD clade</taxon>
        <taxon>Arundinoideae</taxon>
        <taxon>Arundineae</taxon>
        <taxon>Arundo</taxon>
    </lineage>
</organism>
<proteinExistence type="predicted"/>